<reference evidence="9" key="3">
    <citation type="submission" date="2025-09" db="UniProtKB">
        <authorList>
            <consortium name="Ensembl"/>
        </authorList>
    </citation>
    <scope>IDENTIFICATION</scope>
</reference>
<comment type="subcellular location">
    <subcellularLocation>
        <location evidence="1">Membrane</location>
        <topology evidence="1">Multi-pass membrane protein</topology>
    </subcellularLocation>
</comment>
<protein>
    <submittedName>
        <fullName evidence="9">Rhomboid domain containing 1</fullName>
    </submittedName>
</protein>
<dbReference type="GeneTree" id="ENSGT00390000010744"/>
<accession>A0A671U9Z2</accession>
<keyword evidence="2 6" id="KW-0812">Transmembrane</keyword>
<dbReference type="InterPro" id="IPR035952">
    <property type="entry name" value="Rhomboid-like_sf"/>
</dbReference>
<feature type="transmembrane region" description="Helical" evidence="6">
    <location>
        <begin position="100"/>
        <end position="119"/>
    </location>
</feature>
<dbReference type="GO" id="GO:0016020">
    <property type="term" value="C:membrane"/>
    <property type="evidence" value="ECO:0007669"/>
    <property type="project" value="UniProtKB-SubCell"/>
</dbReference>
<feature type="domain" description="Peptidase S54 rhomboid" evidence="8">
    <location>
        <begin position="60"/>
        <end position="212"/>
    </location>
</feature>
<dbReference type="InParanoid" id="A0A671U9Z2"/>
<dbReference type="PANTHER" id="PTHR43066">
    <property type="entry name" value="RHOMBOID-RELATED PROTEIN"/>
    <property type="match status" value="1"/>
</dbReference>
<keyword evidence="10" id="KW-1185">Reference proteome</keyword>
<feature type="transmembrane region" description="Helical" evidence="6">
    <location>
        <begin position="38"/>
        <end position="57"/>
    </location>
</feature>
<dbReference type="SUPFAM" id="SSF144091">
    <property type="entry name" value="Rhomboid-like"/>
    <property type="match status" value="1"/>
</dbReference>
<evidence type="ECO:0000256" key="1">
    <source>
        <dbReference type="ARBA" id="ARBA00004141"/>
    </source>
</evidence>
<name>A0A671U9Z2_SPAAU</name>
<dbReference type="Pfam" id="PF01694">
    <property type="entry name" value="Rhomboid"/>
    <property type="match status" value="1"/>
</dbReference>
<reference evidence="9" key="2">
    <citation type="submission" date="2025-08" db="UniProtKB">
        <authorList>
            <consortium name="Ensembl"/>
        </authorList>
    </citation>
    <scope>IDENTIFICATION</scope>
</reference>
<evidence type="ECO:0000256" key="5">
    <source>
        <dbReference type="SAM" id="MobiDB-lite"/>
    </source>
</evidence>
<feature type="chain" id="PRO_5025338173" evidence="7">
    <location>
        <begin position="23"/>
        <end position="382"/>
    </location>
</feature>
<organism evidence="9 10">
    <name type="scientific">Sparus aurata</name>
    <name type="common">Gilthead sea bream</name>
    <dbReference type="NCBI Taxonomy" id="8175"/>
    <lineage>
        <taxon>Eukaryota</taxon>
        <taxon>Metazoa</taxon>
        <taxon>Chordata</taxon>
        <taxon>Craniata</taxon>
        <taxon>Vertebrata</taxon>
        <taxon>Euteleostomi</taxon>
        <taxon>Actinopterygii</taxon>
        <taxon>Neopterygii</taxon>
        <taxon>Teleostei</taxon>
        <taxon>Neoteleostei</taxon>
        <taxon>Acanthomorphata</taxon>
        <taxon>Eupercaria</taxon>
        <taxon>Spariformes</taxon>
        <taxon>Sparidae</taxon>
        <taxon>Sparus</taxon>
    </lineage>
</organism>
<dbReference type="Ensembl" id="ENSSAUT00010011254.1">
    <property type="protein sequence ID" value="ENSSAUP00010010603.1"/>
    <property type="gene ID" value="ENSSAUG00010005118.1"/>
</dbReference>
<dbReference type="PANTHER" id="PTHR43066:SF14">
    <property type="entry name" value="RHOMBOID-RELATED PROTEIN 4"/>
    <property type="match status" value="1"/>
</dbReference>
<dbReference type="Gene3D" id="1.20.1540.10">
    <property type="entry name" value="Rhomboid-like"/>
    <property type="match status" value="1"/>
</dbReference>
<keyword evidence="4 6" id="KW-0472">Membrane</keyword>
<feature type="region of interest" description="Disordered" evidence="5">
    <location>
        <begin position="292"/>
        <end position="311"/>
    </location>
</feature>
<dbReference type="AlphaFoldDB" id="A0A671U9Z2"/>
<evidence type="ECO:0000256" key="4">
    <source>
        <dbReference type="ARBA" id="ARBA00023136"/>
    </source>
</evidence>
<dbReference type="Proteomes" id="UP000472265">
    <property type="component" value="Chromosome 2"/>
</dbReference>
<reference evidence="9" key="1">
    <citation type="submission" date="2021-04" db="EMBL/GenBank/DDBJ databases">
        <authorList>
            <consortium name="Wellcome Sanger Institute Data Sharing"/>
        </authorList>
    </citation>
    <scope>NUCLEOTIDE SEQUENCE [LARGE SCALE GENOMIC DNA]</scope>
</reference>
<evidence type="ECO:0000256" key="7">
    <source>
        <dbReference type="SAM" id="SignalP"/>
    </source>
</evidence>
<dbReference type="InterPro" id="IPR022764">
    <property type="entry name" value="Peptidase_S54_rhomboid_dom"/>
</dbReference>
<evidence type="ECO:0000259" key="8">
    <source>
        <dbReference type="Pfam" id="PF01694"/>
    </source>
</evidence>
<keyword evidence="3 6" id="KW-1133">Transmembrane helix</keyword>
<evidence type="ECO:0000313" key="9">
    <source>
        <dbReference type="Ensembl" id="ENSSAUP00010010603.1"/>
    </source>
</evidence>
<proteinExistence type="predicted"/>
<evidence type="ECO:0000256" key="2">
    <source>
        <dbReference type="ARBA" id="ARBA00022692"/>
    </source>
</evidence>
<evidence type="ECO:0000256" key="6">
    <source>
        <dbReference type="SAM" id="Phobius"/>
    </source>
</evidence>
<dbReference type="GO" id="GO:0004252">
    <property type="term" value="F:serine-type endopeptidase activity"/>
    <property type="evidence" value="ECO:0007669"/>
    <property type="project" value="InterPro"/>
</dbReference>
<feature type="signal peptide" evidence="7">
    <location>
        <begin position="1"/>
        <end position="22"/>
    </location>
</feature>
<sequence>MQRGFQLGLLLLVVQLFHEGLGNIPAVTLSVLGFNVYLYMFPAAPLVEACVSLHHVYRNKEWRRLFLSPLHHVDDWHLYFNMASFLWKGIRLERRLGGGWFLYMLSVFSLLTDLVYLLLQAALTQLIDDPDPLVRMFAAQSNECAVGFSGVLFALKVVCNHYNPGGVTYVLHFRVSNRFASWVELVLIYLINPRSSLIGHLAGILVGLLFTLGPLKTIMQTCAEIVSSDGNNLRPGSYFSYSGYSGTRRDYSEDPQHEQTNMTSDYRESDIAGLTEEEQIELAIRNSLNIRGTPRREEAAPHRSGFQPTEEELRLEEIRRSRLRSGDPHSHFLLGDVILSGHRSVVVIFLTDERGRRSGGVCVVNRCWHNVEGDEADEDDHQ</sequence>
<evidence type="ECO:0000256" key="3">
    <source>
        <dbReference type="ARBA" id="ARBA00022989"/>
    </source>
</evidence>
<gene>
    <name evidence="9" type="primary">LOC115570143</name>
</gene>
<evidence type="ECO:0000313" key="10">
    <source>
        <dbReference type="Proteomes" id="UP000472265"/>
    </source>
</evidence>
<keyword evidence="7" id="KW-0732">Signal</keyword>